<evidence type="ECO:0000313" key="1">
    <source>
        <dbReference type="EMBL" id="SQC06482.1"/>
    </source>
</evidence>
<dbReference type="RefSeq" id="WP_111945325.1">
    <property type="nucleotide sequence ID" value="NZ_CATNYA010000024.1"/>
</dbReference>
<organism evidence="1 2">
    <name type="scientific">Clostridium perfringens</name>
    <dbReference type="NCBI Taxonomy" id="1502"/>
    <lineage>
        <taxon>Bacteria</taxon>
        <taxon>Bacillati</taxon>
        <taxon>Bacillota</taxon>
        <taxon>Clostridia</taxon>
        <taxon>Eubacteriales</taxon>
        <taxon>Clostridiaceae</taxon>
        <taxon>Clostridium</taxon>
    </lineage>
</organism>
<accession>A0A2X3BR78</accession>
<gene>
    <name evidence="1" type="ORF">NCTC8081_00592</name>
</gene>
<sequence length="341" mass="40994">MMQINDLFYDIAKDLKITKSIYESEKEFHARIVYSALSVHIRKCILDREFGECELGKSKIYIKQKCEKILDSFIQIYPDIKDWFYENEENPIKVIRDRLQDAGDIINIGFNNRVNLVLNEYCNISNDFCVIRGLDFENMSNISGITFLKRCICNEEFKSSIDRFYNYNIERRKKRFEYYKSNMTLSHELENTEFFDKYAKCSLYKSWTNDFILENNDITIYRNNINDYGFVKRVDGNIYIKPVDKYDIEYDEIRRYMLLLRGECNNEMNVYIDNTDCKYIYASFKCKLPKDESRIFNALGWPINNINGIKFLFKKEVWSYIELILKDLGLRMVESKWRNTV</sequence>
<dbReference type="EMBL" id="UAWO01000002">
    <property type="protein sequence ID" value="SQC06482.1"/>
    <property type="molecule type" value="Genomic_DNA"/>
</dbReference>
<evidence type="ECO:0000313" key="2">
    <source>
        <dbReference type="Proteomes" id="UP000250234"/>
    </source>
</evidence>
<dbReference type="AlphaFoldDB" id="A0A2X3BR78"/>
<proteinExistence type="predicted"/>
<dbReference type="Proteomes" id="UP000250234">
    <property type="component" value="Unassembled WGS sequence"/>
</dbReference>
<name>A0A2X3BR78_CLOPF</name>
<protein>
    <submittedName>
        <fullName evidence="1">Uncharacterized protein</fullName>
    </submittedName>
</protein>
<reference evidence="1 2" key="1">
    <citation type="submission" date="2018-06" db="EMBL/GenBank/DDBJ databases">
        <authorList>
            <consortium name="Pathogen Informatics"/>
            <person name="Doyle S."/>
        </authorList>
    </citation>
    <scope>NUCLEOTIDE SEQUENCE [LARGE SCALE GENOMIC DNA]</scope>
    <source>
        <strain evidence="1 2">NCTC8081</strain>
    </source>
</reference>